<comment type="caution">
    <text evidence="3">The sequence shown here is derived from an EMBL/GenBank/DDBJ whole genome shotgun (WGS) entry which is preliminary data.</text>
</comment>
<keyword evidence="2" id="KW-0472">Membrane</keyword>
<reference evidence="3" key="1">
    <citation type="submission" date="2022-03" db="EMBL/GenBank/DDBJ databases">
        <title>Cryobacterium sp. nov. strain ZS14-85, isolated from Antarctic soil.</title>
        <authorList>
            <person name="Li J."/>
            <person name="Niu G."/>
        </authorList>
    </citation>
    <scope>NUCLEOTIDE SEQUENCE</scope>
    <source>
        <strain evidence="3">ZS14-85</strain>
    </source>
</reference>
<evidence type="ECO:0000313" key="4">
    <source>
        <dbReference type="Proteomes" id="UP001165341"/>
    </source>
</evidence>
<dbReference type="Pfam" id="PF10745">
    <property type="entry name" value="DUF2530"/>
    <property type="match status" value="1"/>
</dbReference>
<dbReference type="Proteomes" id="UP001165341">
    <property type="component" value="Unassembled WGS sequence"/>
</dbReference>
<feature type="transmembrane region" description="Helical" evidence="2">
    <location>
        <begin position="53"/>
        <end position="72"/>
    </location>
</feature>
<accession>A0AA41UDT4</accession>
<dbReference type="EMBL" id="JALGAR010000001">
    <property type="protein sequence ID" value="MCI4656678.1"/>
    <property type="molecule type" value="Genomic_DNA"/>
</dbReference>
<proteinExistence type="predicted"/>
<keyword evidence="4" id="KW-1185">Reference proteome</keyword>
<dbReference type="InterPro" id="IPR019681">
    <property type="entry name" value="DUF2530"/>
</dbReference>
<keyword evidence="2" id="KW-0812">Transmembrane</keyword>
<evidence type="ECO:0000256" key="1">
    <source>
        <dbReference type="SAM" id="MobiDB-lite"/>
    </source>
</evidence>
<gene>
    <name evidence="3" type="ORF">MQH31_02470</name>
</gene>
<organism evidence="3 4">
    <name type="scientific">Cryobacterium zhongshanensis</name>
    <dbReference type="NCBI Taxonomy" id="2928153"/>
    <lineage>
        <taxon>Bacteria</taxon>
        <taxon>Bacillati</taxon>
        <taxon>Actinomycetota</taxon>
        <taxon>Actinomycetes</taxon>
        <taxon>Micrococcales</taxon>
        <taxon>Microbacteriaceae</taxon>
        <taxon>Cryobacterium</taxon>
    </lineage>
</organism>
<evidence type="ECO:0000313" key="3">
    <source>
        <dbReference type="EMBL" id="MCI4656678.1"/>
    </source>
</evidence>
<dbReference type="RefSeq" id="WP_243010776.1">
    <property type="nucleotide sequence ID" value="NZ_JALGAR010000001.1"/>
</dbReference>
<keyword evidence="2" id="KW-1133">Transmembrane helix</keyword>
<dbReference type="AlphaFoldDB" id="A0AA41UDT4"/>
<sequence length="77" mass="8525">MRLWLKDSERRPDPEPSKADARTPILIGALAWLVAAGLALVFQGELAARGLSWWMWCAVAGVGLGISGLAWLRLRRR</sequence>
<name>A0AA41UDT4_9MICO</name>
<evidence type="ECO:0000256" key="2">
    <source>
        <dbReference type="SAM" id="Phobius"/>
    </source>
</evidence>
<protein>
    <submittedName>
        <fullName evidence="3">DUF2530 domain-containing protein</fullName>
    </submittedName>
</protein>
<feature type="region of interest" description="Disordered" evidence="1">
    <location>
        <begin position="1"/>
        <end position="20"/>
    </location>
</feature>
<feature type="transmembrane region" description="Helical" evidence="2">
    <location>
        <begin position="21"/>
        <end position="41"/>
    </location>
</feature>